<sequence length="129" mass="14801">MTKSADDGVVRGTERRCRWCRHALAAQDGPGRRKEFCSQKCRQWDWVSRQRATELELSENELVMTREELDALKDQIYVLHCALTDARNDLSKPRHTKDSIREILEWVMDAAEPVANASLHPSSPSALRP</sequence>
<name>A0A6J6KCZ5_9ZZZZ</name>
<dbReference type="AlphaFoldDB" id="A0A6J6KCZ5"/>
<evidence type="ECO:0000313" key="1">
    <source>
        <dbReference type="EMBL" id="CAB4646333.1"/>
    </source>
</evidence>
<protein>
    <submittedName>
        <fullName evidence="1">Unannotated protein</fullName>
    </submittedName>
</protein>
<gene>
    <name evidence="1" type="ORF">UFOPK2214_00269</name>
</gene>
<proteinExistence type="predicted"/>
<dbReference type="EMBL" id="CAEZWJ010000005">
    <property type="protein sequence ID" value="CAB4646333.1"/>
    <property type="molecule type" value="Genomic_DNA"/>
</dbReference>
<accession>A0A6J6KCZ5</accession>
<reference evidence="1" key="1">
    <citation type="submission" date="2020-05" db="EMBL/GenBank/DDBJ databases">
        <authorList>
            <person name="Chiriac C."/>
            <person name="Salcher M."/>
            <person name="Ghai R."/>
            <person name="Kavagutti S V."/>
        </authorList>
    </citation>
    <scope>NUCLEOTIDE SEQUENCE</scope>
</reference>
<organism evidence="1">
    <name type="scientific">freshwater metagenome</name>
    <dbReference type="NCBI Taxonomy" id="449393"/>
    <lineage>
        <taxon>unclassified sequences</taxon>
        <taxon>metagenomes</taxon>
        <taxon>ecological metagenomes</taxon>
    </lineage>
</organism>